<proteinExistence type="inferred from homology"/>
<accession>A0A8I0DR73</accession>
<evidence type="ECO:0000256" key="2">
    <source>
        <dbReference type="ARBA" id="ARBA00022801"/>
    </source>
</evidence>
<evidence type="ECO:0000256" key="1">
    <source>
        <dbReference type="ARBA" id="ARBA00005336"/>
    </source>
</evidence>
<dbReference type="PANTHER" id="PTHR42715:SF10">
    <property type="entry name" value="BETA-GLUCOSIDASE"/>
    <property type="match status" value="1"/>
</dbReference>
<comment type="similarity">
    <text evidence="1">Belongs to the glycosyl hydrolase 3 family.</text>
</comment>
<dbReference type="InterPro" id="IPR036881">
    <property type="entry name" value="Glyco_hydro_3_C_sf"/>
</dbReference>
<dbReference type="Pfam" id="PF01915">
    <property type="entry name" value="Glyco_hydro_3_C"/>
    <property type="match status" value="1"/>
</dbReference>
<dbReference type="SUPFAM" id="SSF52279">
    <property type="entry name" value="Beta-D-glucan exohydrolase, C-terminal domain"/>
    <property type="match status" value="1"/>
</dbReference>
<comment type="caution">
    <text evidence="4">The sequence shown here is derived from an EMBL/GenBank/DDBJ whole genome shotgun (WGS) entry which is preliminary data.</text>
</comment>
<dbReference type="GO" id="GO:0004553">
    <property type="term" value="F:hydrolase activity, hydrolyzing O-glycosyl compounds"/>
    <property type="evidence" value="ECO:0007669"/>
    <property type="project" value="InterPro"/>
</dbReference>
<dbReference type="Pfam" id="PF14310">
    <property type="entry name" value="Fn3-like"/>
    <property type="match status" value="1"/>
</dbReference>
<dbReference type="InterPro" id="IPR017853">
    <property type="entry name" value="GH"/>
</dbReference>
<gene>
    <name evidence="4" type="ORF">H8S54_10550</name>
</gene>
<sequence>MKKIYAAVSPDVSRREIENRNRSRLIAAEGMVLLENNGILPLKLKEAKIALFGNGARHTVSGGTGSGEVNAREVSSVEQGLEHAGAVITTKAWLDRYDAAAVQKKEAYKEKMQQKYADSPELAFWAMFAHRNPLTIPTEENDFSKADQDIAIYVLARNSGEGADRRNEPGDYQLHQEEKEFLTTLCSHYSHVIVVLNIGGVIDTSFFHELSNISAVVLMGQAGSSGGDALADVLSGKVNPCGHLAATWAKEYEDYPNADTFGYRNGNRDDEYYTEGIYVGYRWFDSFGKVPAYPFGYGKSYTTFLVETKDILLKNSEIVLNVQVTNAGKEYSGREVVQIYISEPDGRLEKPYQELAAYAKTKCLQPGESENMTISFPVSRMASYDEKQEAWIWEKGSYIIRVGEHSRATKVTGVIHLEKECIYQKLEKLLPLDCEMECIHGDKTLFYSYPEEEKEIKNAPDLFVESFLTKKKNDNCLEKQIKKSEQVPDKKTEIQASQIYRMEDVLSGKCSLYDLVQQLTKEELTALCVGTARGGEEETSTIGAASRACPGAAGETTSSLIKSRNIHNIILADGPAGLRLSPIFTVDDGQNVTWQKPALGNDFMDIFMKQDNRPLKEKEVTYYQYCTGIPTATLLAQTWDKEALYEAGDIVGSEMKEFGIMLWLAPGMNIQRNPLCGRNFEYYSEDPLISGICAAAETQGVQSHPGAGTTIKHFACNNLEDNRAYNNSHVTERTLREIYLKGFEIAIRKAQPLALMSSYNMLNGIHTANSVDLLTKAARQEWGFEGLIMTDWGTTAEPKPDLEGRMPLYGPSNAAACIKAGNDLLMPGSKEDVEEILASVDAEEGTVKYPITLEELRGCAERILRIIAKSNTYTEES</sequence>
<reference evidence="4 5" key="1">
    <citation type="submission" date="2020-08" db="EMBL/GenBank/DDBJ databases">
        <title>Genome public.</title>
        <authorList>
            <person name="Liu C."/>
            <person name="Sun Q."/>
        </authorList>
    </citation>
    <scope>NUCLEOTIDE SEQUENCE [LARGE SCALE GENOMIC DNA]</scope>
    <source>
        <strain evidence="4 5">BX17</strain>
    </source>
</reference>
<dbReference type="InterPro" id="IPR026891">
    <property type="entry name" value="Fn3-like"/>
</dbReference>
<feature type="domain" description="Fibronectin type III-like" evidence="3">
    <location>
        <begin position="335"/>
        <end position="406"/>
    </location>
</feature>
<name>A0A8I0DR73_9FIRM</name>
<dbReference type="InterPro" id="IPR001764">
    <property type="entry name" value="Glyco_hydro_3_N"/>
</dbReference>
<evidence type="ECO:0000313" key="4">
    <source>
        <dbReference type="EMBL" id="MBC5651545.1"/>
    </source>
</evidence>
<evidence type="ECO:0000313" key="5">
    <source>
        <dbReference type="Proteomes" id="UP000652847"/>
    </source>
</evidence>
<dbReference type="Pfam" id="PF00933">
    <property type="entry name" value="Glyco_hydro_3"/>
    <property type="match status" value="1"/>
</dbReference>
<dbReference type="PANTHER" id="PTHR42715">
    <property type="entry name" value="BETA-GLUCOSIDASE"/>
    <property type="match status" value="1"/>
</dbReference>
<dbReference type="GO" id="GO:0005975">
    <property type="term" value="P:carbohydrate metabolic process"/>
    <property type="evidence" value="ECO:0007669"/>
    <property type="project" value="InterPro"/>
</dbReference>
<organism evidence="4 5">
    <name type="scientific">Blautia segnis</name>
    <dbReference type="NCBI Taxonomy" id="2763030"/>
    <lineage>
        <taxon>Bacteria</taxon>
        <taxon>Bacillati</taxon>
        <taxon>Bacillota</taxon>
        <taxon>Clostridia</taxon>
        <taxon>Lachnospirales</taxon>
        <taxon>Lachnospiraceae</taxon>
        <taxon>Blautia</taxon>
    </lineage>
</organism>
<protein>
    <submittedName>
        <fullName evidence="4">Glycoside hydrolase family 3 C-terminal domain-containing protein</fullName>
    </submittedName>
</protein>
<dbReference type="InterPro" id="IPR050288">
    <property type="entry name" value="Cellulose_deg_GH3"/>
</dbReference>
<dbReference type="Gene3D" id="3.40.50.1700">
    <property type="entry name" value="Glycoside hydrolase family 3 C-terminal domain"/>
    <property type="match status" value="1"/>
</dbReference>
<dbReference type="PRINTS" id="PR00133">
    <property type="entry name" value="GLHYDRLASE3"/>
</dbReference>
<keyword evidence="5" id="KW-1185">Reference proteome</keyword>
<dbReference type="Gene3D" id="2.60.40.10">
    <property type="entry name" value="Immunoglobulins"/>
    <property type="match status" value="1"/>
</dbReference>
<dbReference type="Gene3D" id="3.20.20.300">
    <property type="entry name" value="Glycoside hydrolase, family 3, N-terminal domain"/>
    <property type="match status" value="1"/>
</dbReference>
<dbReference type="InterPro" id="IPR036962">
    <property type="entry name" value="Glyco_hydro_3_N_sf"/>
</dbReference>
<dbReference type="SMART" id="SM01217">
    <property type="entry name" value="Fn3_like"/>
    <property type="match status" value="1"/>
</dbReference>
<dbReference type="AlphaFoldDB" id="A0A8I0DR73"/>
<dbReference type="InterPro" id="IPR013783">
    <property type="entry name" value="Ig-like_fold"/>
</dbReference>
<dbReference type="SUPFAM" id="SSF51445">
    <property type="entry name" value="(Trans)glycosidases"/>
    <property type="match status" value="1"/>
</dbReference>
<dbReference type="InterPro" id="IPR002772">
    <property type="entry name" value="Glyco_hydro_3_C"/>
</dbReference>
<dbReference type="Proteomes" id="UP000652847">
    <property type="component" value="Unassembled WGS sequence"/>
</dbReference>
<dbReference type="EMBL" id="JACOOT010000024">
    <property type="protein sequence ID" value="MBC5651545.1"/>
    <property type="molecule type" value="Genomic_DNA"/>
</dbReference>
<evidence type="ECO:0000259" key="3">
    <source>
        <dbReference type="SMART" id="SM01217"/>
    </source>
</evidence>
<dbReference type="RefSeq" id="WP_117854239.1">
    <property type="nucleotide sequence ID" value="NZ_JACOOT010000024.1"/>
</dbReference>
<keyword evidence="2 4" id="KW-0378">Hydrolase</keyword>